<feature type="transmembrane region" description="Helical" evidence="1">
    <location>
        <begin position="250"/>
        <end position="267"/>
    </location>
</feature>
<dbReference type="Pfam" id="PF06181">
    <property type="entry name" value="Urate_ox_N"/>
    <property type="match status" value="1"/>
</dbReference>
<keyword evidence="4" id="KW-1185">Reference proteome</keyword>
<feature type="transmembrane region" description="Helical" evidence="1">
    <location>
        <begin position="175"/>
        <end position="195"/>
    </location>
</feature>
<feature type="transmembrane region" description="Helical" evidence="1">
    <location>
        <begin position="149"/>
        <end position="169"/>
    </location>
</feature>
<sequence length="398" mass="42322">MTAMLLDLLRDDAVFLLRWLHVVAAMVWVGSAFALVRLDLAMRPREGGGAAQTLFFNAGAAFRLSRTAEVEAGEPALHFKFEAYATWVSGFALVCLIYCAEPRLYLIDPRLWDAPPWAAITVALAALPLVWLAYDIFYKRSGLAGDASVAVLLVFCAALSAALCVLFAGRAAFPLIGANLATLMAGNIAHVLAPAQRRRLAALRAGAAPDEAEARAAGARALHNQYLALPVIFFMLSGHAPLLFAGPHRIGVAVSALGAGFLIRRFFLKRARGLGWDWTLAASAAVLLMAMLALAWPRAPEETAAQNAGQAIARLVHPGPAAAQNLIEEKCGYCHAAAPVWPGLATAPAGLDLTDRDMIEKKAAAILRAAVLTSAMPPPGASAPLDEEDKVLLWRALR</sequence>
<accession>A0A2S6N896</accession>
<gene>
    <name evidence="3" type="ORF">CCR94_11220</name>
</gene>
<protein>
    <recommendedName>
        <fullName evidence="2">Urate oxidase N-terminal domain-containing protein</fullName>
    </recommendedName>
</protein>
<evidence type="ECO:0000313" key="4">
    <source>
        <dbReference type="Proteomes" id="UP000239089"/>
    </source>
</evidence>
<feature type="transmembrane region" description="Helical" evidence="1">
    <location>
        <begin position="84"/>
        <end position="105"/>
    </location>
</feature>
<evidence type="ECO:0000259" key="2">
    <source>
        <dbReference type="Pfam" id="PF06181"/>
    </source>
</evidence>
<dbReference type="InterPro" id="IPR010389">
    <property type="entry name" value="Urate_ox_N"/>
</dbReference>
<feature type="domain" description="Urate oxidase N-terminal" evidence="2">
    <location>
        <begin position="13"/>
        <end position="293"/>
    </location>
</feature>
<dbReference type="Proteomes" id="UP000239089">
    <property type="component" value="Unassembled WGS sequence"/>
</dbReference>
<dbReference type="EMBL" id="NHSJ01000071">
    <property type="protein sequence ID" value="PPQ30829.1"/>
    <property type="molecule type" value="Genomic_DNA"/>
</dbReference>
<feature type="transmembrane region" description="Helical" evidence="1">
    <location>
        <begin position="15"/>
        <end position="36"/>
    </location>
</feature>
<keyword evidence="1" id="KW-1133">Transmembrane helix</keyword>
<dbReference type="AlphaFoldDB" id="A0A2S6N896"/>
<feature type="transmembrane region" description="Helical" evidence="1">
    <location>
        <begin position="117"/>
        <end position="137"/>
    </location>
</feature>
<evidence type="ECO:0000256" key="1">
    <source>
        <dbReference type="SAM" id="Phobius"/>
    </source>
</evidence>
<keyword evidence="1" id="KW-0472">Membrane</keyword>
<reference evidence="3 4" key="1">
    <citation type="journal article" date="2018" name="Arch. Microbiol.">
        <title>New insights into the metabolic potential of the phototrophic purple bacterium Rhodopila globiformis DSM 161(T) from its draft genome sequence and evidence for a vanadium-dependent nitrogenase.</title>
        <authorList>
            <person name="Imhoff J.F."/>
            <person name="Rahn T."/>
            <person name="Kunzel S."/>
            <person name="Neulinger S.C."/>
        </authorList>
    </citation>
    <scope>NUCLEOTIDE SEQUENCE [LARGE SCALE GENOMIC DNA]</scope>
    <source>
        <strain evidence="3 4">DSM 16996</strain>
    </source>
</reference>
<evidence type="ECO:0000313" key="3">
    <source>
        <dbReference type="EMBL" id="PPQ30829.1"/>
    </source>
</evidence>
<comment type="caution">
    <text evidence="3">The sequence shown here is derived from an EMBL/GenBank/DDBJ whole genome shotgun (WGS) entry which is preliminary data.</text>
</comment>
<name>A0A2S6N896_9HYPH</name>
<organism evidence="3 4">
    <name type="scientific">Rhodoblastus sphagnicola</name>
    <dbReference type="NCBI Taxonomy" id="333368"/>
    <lineage>
        <taxon>Bacteria</taxon>
        <taxon>Pseudomonadati</taxon>
        <taxon>Pseudomonadota</taxon>
        <taxon>Alphaproteobacteria</taxon>
        <taxon>Hyphomicrobiales</taxon>
        <taxon>Rhodoblastaceae</taxon>
        <taxon>Rhodoblastus</taxon>
    </lineage>
</organism>
<feature type="transmembrane region" description="Helical" evidence="1">
    <location>
        <begin position="226"/>
        <end position="244"/>
    </location>
</feature>
<feature type="transmembrane region" description="Helical" evidence="1">
    <location>
        <begin position="274"/>
        <end position="296"/>
    </location>
</feature>
<keyword evidence="1" id="KW-0812">Transmembrane</keyword>
<proteinExistence type="predicted"/>